<name>A0ABQ0GQL7_9PEZI</name>
<evidence type="ECO:0000313" key="3">
    <source>
        <dbReference type="Proteomes" id="UP001628179"/>
    </source>
</evidence>
<sequence>MMFKITTAIAVASALMSSVQAAAVDAGSNLVARQNDVCPQNGQSCGFFLLDSAANAPCGEGVRQVLEVLSGGANIFNSIYTIVDGVPTAFVRDCTSNNGCSRSGVNPSSARCNN</sequence>
<feature type="signal peptide" evidence="1">
    <location>
        <begin position="1"/>
        <end position="21"/>
    </location>
</feature>
<feature type="chain" id="PRO_5045472120" evidence="1">
    <location>
        <begin position="22"/>
        <end position="114"/>
    </location>
</feature>
<proteinExistence type="predicted"/>
<evidence type="ECO:0000256" key="1">
    <source>
        <dbReference type="SAM" id="SignalP"/>
    </source>
</evidence>
<dbReference type="RefSeq" id="XP_070921734.1">
    <property type="nucleotide sequence ID" value="XM_071065633.1"/>
</dbReference>
<dbReference type="Proteomes" id="UP001628179">
    <property type="component" value="Unassembled WGS sequence"/>
</dbReference>
<protein>
    <submittedName>
        <fullName evidence="2">Uncharacterized protein</fullName>
    </submittedName>
</protein>
<evidence type="ECO:0000313" key="2">
    <source>
        <dbReference type="EMBL" id="GAB1320004.1"/>
    </source>
</evidence>
<comment type="caution">
    <text evidence="2">The sequence shown here is derived from an EMBL/GenBank/DDBJ whole genome shotgun (WGS) entry which is preliminary data.</text>
</comment>
<keyword evidence="3" id="KW-1185">Reference proteome</keyword>
<dbReference type="GeneID" id="98180956"/>
<reference evidence="2 3" key="1">
    <citation type="submission" date="2024-09" db="EMBL/GenBank/DDBJ databases">
        <title>Itraconazole resistance in Madurella fahalii resulting from another homologue of gene encoding cytochrome P450 14-alpha sterol demethylase (CYP51).</title>
        <authorList>
            <person name="Yoshioka I."/>
            <person name="Fahal A.H."/>
            <person name="Kaneko S."/>
            <person name="Yaguchi T."/>
        </authorList>
    </citation>
    <scope>NUCLEOTIDE SEQUENCE [LARGE SCALE GENOMIC DNA]</scope>
    <source>
        <strain evidence="2 3">IFM 68171</strain>
    </source>
</reference>
<accession>A0ABQ0GQL7</accession>
<keyword evidence="1" id="KW-0732">Signal</keyword>
<gene>
    <name evidence="2" type="ORF">MFIFM68171_10214</name>
</gene>
<dbReference type="EMBL" id="BAAFSV010000006">
    <property type="protein sequence ID" value="GAB1320004.1"/>
    <property type="molecule type" value="Genomic_DNA"/>
</dbReference>
<organism evidence="2 3">
    <name type="scientific">Madurella fahalii</name>
    <dbReference type="NCBI Taxonomy" id="1157608"/>
    <lineage>
        <taxon>Eukaryota</taxon>
        <taxon>Fungi</taxon>
        <taxon>Dikarya</taxon>
        <taxon>Ascomycota</taxon>
        <taxon>Pezizomycotina</taxon>
        <taxon>Sordariomycetes</taxon>
        <taxon>Sordariomycetidae</taxon>
        <taxon>Sordariales</taxon>
        <taxon>Sordariales incertae sedis</taxon>
        <taxon>Madurella</taxon>
    </lineage>
</organism>